<dbReference type="Pfam" id="PF25000">
    <property type="entry name" value="DUF7779"/>
    <property type="match status" value="1"/>
</dbReference>
<dbReference type="EMBL" id="PDNB01000015">
    <property type="protein sequence ID" value="PGH16716.1"/>
    <property type="molecule type" value="Genomic_DNA"/>
</dbReference>
<proteinExistence type="predicted"/>
<name>A0A2B7Y5G3_9EURO</name>
<keyword evidence="3" id="KW-1185">Reference proteome</keyword>
<feature type="domain" description="DUF7779" evidence="1">
    <location>
        <begin position="215"/>
        <end position="297"/>
    </location>
</feature>
<dbReference type="AlphaFoldDB" id="A0A2B7Y5G3"/>
<dbReference type="SUPFAM" id="SSF52540">
    <property type="entry name" value="P-loop containing nucleoside triphosphate hydrolases"/>
    <property type="match status" value="1"/>
</dbReference>
<evidence type="ECO:0000313" key="3">
    <source>
        <dbReference type="Proteomes" id="UP000223968"/>
    </source>
</evidence>
<evidence type="ECO:0000313" key="2">
    <source>
        <dbReference type="EMBL" id="PGH16716.1"/>
    </source>
</evidence>
<comment type="caution">
    <text evidence="2">The sequence shown here is derived from an EMBL/GenBank/DDBJ whole genome shotgun (WGS) entry which is preliminary data.</text>
</comment>
<organism evidence="2 3">
    <name type="scientific">Helicocarpus griseus UAMH5409</name>
    <dbReference type="NCBI Taxonomy" id="1447875"/>
    <lineage>
        <taxon>Eukaryota</taxon>
        <taxon>Fungi</taxon>
        <taxon>Dikarya</taxon>
        <taxon>Ascomycota</taxon>
        <taxon>Pezizomycotina</taxon>
        <taxon>Eurotiomycetes</taxon>
        <taxon>Eurotiomycetidae</taxon>
        <taxon>Onygenales</taxon>
        <taxon>Ajellomycetaceae</taxon>
        <taxon>Helicocarpus</taxon>
    </lineage>
</organism>
<dbReference type="OrthoDB" id="1658288at2759"/>
<reference evidence="2 3" key="1">
    <citation type="submission" date="2017-10" db="EMBL/GenBank/DDBJ databases">
        <title>Comparative genomics in systemic dimorphic fungi from Ajellomycetaceae.</title>
        <authorList>
            <person name="Munoz J.F."/>
            <person name="Mcewen J.G."/>
            <person name="Clay O.K."/>
            <person name="Cuomo C.A."/>
        </authorList>
    </citation>
    <scope>NUCLEOTIDE SEQUENCE [LARGE SCALE GENOMIC DNA]</scope>
    <source>
        <strain evidence="2 3">UAMH5409</strain>
    </source>
</reference>
<dbReference type="Gene3D" id="3.40.50.300">
    <property type="entry name" value="P-loop containing nucleotide triphosphate hydrolases"/>
    <property type="match status" value="1"/>
</dbReference>
<dbReference type="PANTHER" id="PTHR46082:SF6">
    <property type="entry name" value="AAA+ ATPASE DOMAIN-CONTAINING PROTEIN-RELATED"/>
    <property type="match status" value="1"/>
</dbReference>
<dbReference type="InterPro" id="IPR056681">
    <property type="entry name" value="DUF7779"/>
</dbReference>
<protein>
    <recommendedName>
        <fullName evidence="1">DUF7779 domain-containing protein</fullName>
    </recommendedName>
</protein>
<dbReference type="Proteomes" id="UP000223968">
    <property type="component" value="Unassembled WGS sequence"/>
</dbReference>
<dbReference type="STRING" id="1447875.A0A2B7Y5G3"/>
<gene>
    <name evidence="2" type="ORF">AJ79_01589</name>
</gene>
<sequence>MTSAPYFWLSGEDRGTLLQSSSSVLPRLPGQSRDIGVIDEKDVEQRARHVLEWIASQENPHWLIIFDNVDQYSPNGVGVGYDISEFFPRTDQGSILISSRLQKLTELASSFPVQKLESKDAVQLLSQSSGLSAKNTMWNPQSDPGALDLANRLDGLPLAIVIAGAFIHETGTSILDYLKYYTESWYDLRSQSSPGRQYQHGNILQTWQLSYREIQKRDLDAAKLLLLLAYFDNRDIWYELVQAGSNSPNTPPWFNKAVSEKLAFGPSMKTLIGFSLIETKQQEGSYAMHPVVQDWCLHVARTEDMGLIQLNEQALIAVGCMVPFETNKNHPELQRRLVPHANFVLRGGNDPSAGQQYYIMESI</sequence>
<dbReference type="PANTHER" id="PTHR46082">
    <property type="entry name" value="ATP/GTP-BINDING PROTEIN-RELATED"/>
    <property type="match status" value="1"/>
</dbReference>
<evidence type="ECO:0000259" key="1">
    <source>
        <dbReference type="Pfam" id="PF25000"/>
    </source>
</evidence>
<accession>A0A2B7Y5G3</accession>
<dbReference type="InterPro" id="IPR027417">
    <property type="entry name" value="P-loop_NTPase"/>
</dbReference>
<dbReference type="InterPro" id="IPR053137">
    <property type="entry name" value="NLR-like"/>
</dbReference>